<dbReference type="InterPro" id="IPR021342">
    <property type="entry name" value="DUF2959"/>
</dbReference>
<dbReference type="Proteomes" id="UP000595095">
    <property type="component" value="Chromosome"/>
</dbReference>
<dbReference type="SUPFAM" id="SSF111474">
    <property type="entry name" value="Coronavirus S2 glycoprotein"/>
    <property type="match status" value="1"/>
</dbReference>
<evidence type="ECO:0000256" key="2">
    <source>
        <dbReference type="SAM" id="SignalP"/>
    </source>
</evidence>
<feature type="chain" id="PRO_5032304643" evidence="2">
    <location>
        <begin position="20"/>
        <end position="215"/>
    </location>
</feature>
<evidence type="ECO:0000313" key="3">
    <source>
        <dbReference type="EMBL" id="QPG05962.1"/>
    </source>
</evidence>
<evidence type="ECO:0000256" key="1">
    <source>
        <dbReference type="SAM" id="Coils"/>
    </source>
</evidence>
<feature type="coiled-coil region" evidence="1">
    <location>
        <begin position="37"/>
        <end position="100"/>
    </location>
</feature>
<dbReference type="KEGG" id="smaa:IT774_01500"/>
<dbReference type="PROSITE" id="PS51257">
    <property type="entry name" value="PROKAR_LIPOPROTEIN"/>
    <property type="match status" value="1"/>
</dbReference>
<dbReference type="Gene3D" id="1.20.5.300">
    <property type="match status" value="1"/>
</dbReference>
<reference evidence="3 4" key="1">
    <citation type="submission" date="2020-11" db="EMBL/GenBank/DDBJ databases">
        <title>Complete genome sequence for Salinimonas sp. strain G2-b.</title>
        <authorList>
            <person name="Park S.-J."/>
        </authorList>
    </citation>
    <scope>NUCLEOTIDE SEQUENCE [LARGE SCALE GENOMIC DNA]</scope>
    <source>
        <strain evidence="3 4">G2-b</strain>
    </source>
</reference>
<keyword evidence="1" id="KW-0175">Coiled coil</keyword>
<dbReference type="AlphaFoldDB" id="A0A7S9HDI4"/>
<evidence type="ECO:0000313" key="4">
    <source>
        <dbReference type="Proteomes" id="UP000595095"/>
    </source>
</evidence>
<feature type="signal peptide" evidence="2">
    <location>
        <begin position="1"/>
        <end position="19"/>
    </location>
</feature>
<keyword evidence="4" id="KW-1185">Reference proteome</keyword>
<sequence>MRLKSLLLGAALSSTLVLTGCQSAYYSAWEKLGVEKRDIMVDRVENAKESQEDAQEQFSSALEEFSALINFDGGELEDVYNDLNDEYQASQAAAEEVSSRINNVESVADDLFDEWEDELEQYQSTSLRRESENKLRETRRRYDSMLKAMRRAESKMDPVLQALEDNVLYLKHNLNASAIGALQGELSQMKGDISSLIEDMNSAIAESDAFIKSMK</sequence>
<gene>
    <name evidence="3" type="ORF">IT774_01500</name>
</gene>
<dbReference type="EMBL" id="CP064795">
    <property type="protein sequence ID" value="QPG05962.1"/>
    <property type="molecule type" value="Genomic_DNA"/>
</dbReference>
<proteinExistence type="predicted"/>
<dbReference type="RefSeq" id="WP_195811043.1">
    <property type="nucleotide sequence ID" value="NZ_CP064795.1"/>
</dbReference>
<accession>A0A7S9HDI4</accession>
<dbReference type="Pfam" id="PF11172">
    <property type="entry name" value="DUF2959"/>
    <property type="match status" value="1"/>
</dbReference>
<keyword evidence="2" id="KW-0732">Signal</keyword>
<dbReference type="InterPro" id="IPR043473">
    <property type="entry name" value="S2_sf_CoV"/>
</dbReference>
<protein>
    <submittedName>
        <fullName evidence="3">DUF2959 domain-containing protein</fullName>
    </submittedName>
</protein>
<name>A0A7S9HDI4_9ALTE</name>
<organism evidence="3 4">
    <name type="scientific">Salinimonas marina</name>
    <dbReference type="NCBI Taxonomy" id="2785918"/>
    <lineage>
        <taxon>Bacteria</taxon>
        <taxon>Pseudomonadati</taxon>
        <taxon>Pseudomonadota</taxon>
        <taxon>Gammaproteobacteria</taxon>
        <taxon>Alteromonadales</taxon>
        <taxon>Alteromonadaceae</taxon>
        <taxon>Alteromonas/Salinimonas group</taxon>
        <taxon>Salinimonas</taxon>
    </lineage>
</organism>
<feature type="coiled-coil region" evidence="1">
    <location>
        <begin position="128"/>
        <end position="155"/>
    </location>
</feature>